<comment type="caution">
    <text evidence="1">The sequence shown here is derived from an EMBL/GenBank/DDBJ whole genome shotgun (WGS) entry which is preliminary data.</text>
</comment>
<name>A0A1E3A7F6_9FIRM</name>
<gene>
    <name evidence="1" type="ORF">BEI61_05356</name>
</gene>
<protein>
    <submittedName>
        <fullName evidence="1">Uncharacterized protein</fullName>
    </submittedName>
</protein>
<evidence type="ECO:0000313" key="1">
    <source>
        <dbReference type="EMBL" id="ODM04549.1"/>
    </source>
</evidence>
<proteinExistence type="predicted"/>
<dbReference type="EMBL" id="MCGH01000003">
    <property type="protein sequence ID" value="ODM04549.1"/>
    <property type="molecule type" value="Genomic_DNA"/>
</dbReference>
<dbReference type="AlphaFoldDB" id="A0A1E3A7F6"/>
<sequence>MGYCKVIEDMLNEVVLETQREIALKLIINTELSL</sequence>
<reference evidence="1 2" key="1">
    <citation type="submission" date="2016-07" db="EMBL/GenBank/DDBJ databases">
        <title>Characterization of isolates of Eisenbergiella tayi derived from blood cultures, using whole genome sequencing.</title>
        <authorList>
            <person name="Burdz T."/>
            <person name="Wiebe D."/>
            <person name="Huynh C."/>
            <person name="Bernard K."/>
        </authorList>
    </citation>
    <scope>NUCLEOTIDE SEQUENCE [LARGE SCALE GENOMIC DNA]</scope>
    <source>
        <strain evidence="1 2">NML 110608</strain>
    </source>
</reference>
<dbReference type="Proteomes" id="UP000094067">
    <property type="component" value="Unassembled WGS sequence"/>
</dbReference>
<accession>A0A1E3A7F6</accession>
<organism evidence="1 2">
    <name type="scientific">Eisenbergiella tayi</name>
    <dbReference type="NCBI Taxonomy" id="1432052"/>
    <lineage>
        <taxon>Bacteria</taxon>
        <taxon>Bacillati</taxon>
        <taxon>Bacillota</taxon>
        <taxon>Clostridia</taxon>
        <taxon>Lachnospirales</taxon>
        <taxon>Lachnospiraceae</taxon>
        <taxon>Eisenbergiella</taxon>
    </lineage>
</organism>
<evidence type="ECO:0000313" key="2">
    <source>
        <dbReference type="Proteomes" id="UP000094067"/>
    </source>
</evidence>